<dbReference type="Proteomes" id="UP000219331">
    <property type="component" value="Unassembled WGS sequence"/>
</dbReference>
<keyword evidence="3" id="KW-1185">Reference proteome</keyword>
<dbReference type="InterPro" id="IPR029069">
    <property type="entry name" value="HotDog_dom_sf"/>
</dbReference>
<dbReference type="GO" id="GO:0019171">
    <property type="term" value="F:(3R)-hydroxyacyl-[acyl-carrier-protein] dehydratase activity"/>
    <property type="evidence" value="ECO:0007669"/>
    <property type="project" value="TreeGrafter"/>
</dbReference>
<accession>A0A285SG75</accession>
<evidence type="ECO:0000313" key="2">
    <source>
        <dbReference type="EMBL" id="SOC06380.1"/>
    </source>
</evidence>
<sequence length="274" mass="30445">MSDYADWIGKQRRVSEALDRELLERYRATLSGMLWQTDVPAGVHWCLAPDVVEPADLGRDGHPRTGIFLPALPLPRRMWAGGHLEYRKAFSPGDEVTRVTTIRDVTFKQGRSGPLGFVTLDHVYEVAGEAHVVERHDIVYREDPKPGTAAAPQPGEDWQALARWQVTPTPTLLFRYSALTFNGHRIHYDHPYATGVEGYDGLVVHGPLQSIWMQNLAASLLGKLPAAFTYRGLSPLTCNRPVTVEAREGEDGALALRVRREEDGVVTMQATAKG</sequence>
<dbReference type="PANTHER" id="PTHR28152:SF1">
    <property type="entry name" value="HYDROXYACYL-THIOESTER DEHYDRATASE TYPE 2, MITOCHONDRIAL"/>
    <property type="match status" value="1"/>
</dbReference>
<dbReference type="OrthoDB" id="7183822at2"/>
<dbReference type="Pfam" id="PF13452">
    <property type="entry name" value="FAS1_DH_region"/>
    <property type="match status" value="1"/>
</dbReference>
<dbReference type="SUPFAM" id="SSF54637">
    <property type="entry name" value="Thioesterase/thiol ester dehydrase-isomerase"/>
    <property type="match status" value="1"/>
</dbReference>
<dbReference type="InterPro" id="IPR039569">
    <property type="entry name" value="FAS1-like_DH_region"/>
</dbReference>
<dbReference type="AlphaFoldDB" id="A0A285SG75"/>
<evidence type="ECO:0000313" key="3">
    <source>
        <dbReference type="Proteomes" id="UP000219331"/>
    </source>
</evidence>
<evidence type="ECO:0000259" key="1">
    <source>
        <dbReference type="Pfam" id="PF13452"/>
    </source>
</evidence>
<dbReference type="Gene3D" id="3.10.129.10">
    <property type="entry name" value="Hotdog Thioesterase"/>
    <property type="match status" value="2"/>
</dbReference>
<dbReference type="EMBL" id="OBML01000005">
    <property type="protein sequence ID" value="SOC06380.1"/>
    <property type="molecule type" value="Genomic_DNA"/>
</dbReference>
<organism evidence="2 3">
    <name type="scientific">Stappia indica</name>
    <dbReference type="NCBI Taxonomy" id="538381"/>
    <lineage>
        <taxon>Bacteria</taxon>
        <taxon>Pseudomonadati</taxon>
        <taxon>Pseudomonadota</taxon>
        <taxon>Alphaproteobacteria</taxon>
        <taxon>Hyphomicrobiales</taxon>
        <taxon>Stappiaceae</taxon>
        <taxon>Stappia</taxon>
    </lineage>
</organism>
<proteinExistence type="predicted"/>
<feature type="domain" description="FAS1-like dehydratase" evidence="1">
    <location>
        <begin position="41"/>
        <end position="134"/>
    </location>
</feature>
<reference evidence="2 3" key="1">
    <citation type="submission" date="2017-08" db="EMBL/GenBank/DDBJ databases">
        <authorList>
            <person name="de Groot N.N."/>
        </authorList>
    </citation>
    <scope>NUCLEOTIDE SEQUENCE [LARGE SCALE GENOMIC DNA]</scope>
    <source>
        <strain evidence="2 3">USBA 352</strain>
    </source>
</reference>
<dbReference type="PANTHER" id="PTHR28152">
    <property type="entry name" value="HYDROXYACYL-THIOESTER DEHYDRATASE TYPE 2, MITOCHONDRIAL"/>
    <property type="match status" value="1"/>
</dbReference>
<dbReference type="InterPro" id="IPR052741">
    <property type="entry name" value="Mitochondrial_HTD2"/>
</dbReference>
<gene>
    <name evidence="2" type="ORF">SAMN05421512_10579</name>
</gene>
<dbReference type="RefSeq" id="WP_097174785.1">
    <property type="nucleotide sequence ID" value="NZ_OBML01000005.1"/>
</dbReference>
<name>A0A285SG75_9HYPH</name>
<protein>
    <submittedName>
        <fullName evidence="2">3-methylfumaryl-CoA hydratase</fullName>
    </submittedName>
</protein>
<dbReference type="STRING" id="538381.GCA_001696535_02210"/>